<dbReference type="Pfam" id="PF04356">
    <property type="entry name" value="DUF489"/>
    <property type="match status" value="1"/>
</dbReference>
<evidence type="ECO:0000256" key="1">
    <source>
        <dbReference type="ARBA" id="ARBA00022475"/>
    </source>
</evidence>
<dbReference type="SUPFAM" id="SSF101322">
    <property type="entry name" value="YcfC-like"/>
    <property type="match status" value="1"/>
</dbReference>
<dbReference type="Proteomes" id="UP000528457">
    <property type="component" value="Unassembled WGS sequence"/>
</dbReference>
<dbReference type="PANTHER" id="PTHR38100:SF1">
    <property type="entry name" value="HIGH FREQUENCY LYSOGENIZATION PROTEIN HFLD"/>
    <property type="match status" value="1"/>
</dbReference>
<dbReference type="AlphaFoldDB" id="A0A7X0JTL1"/>
<keyword evidence="3 4" id="KW-0472">Membrane</keyword>
<gene>
    <name evidence="4" type="primary">hflD</name>
    <name evidence="5" type="ORF">HNR48_001894</name>
</gene>
<proteinExistence type="inferred from homology"/>
<dbReference type="EMBL" id="JACHHT010000002">
    <property type="protein sequence ID" value="MBB6521609.1"/>
    <property type="molecule type" value="Genomic_DNA"/>
</dbReference>
<dbReference type="PANTHER" id="PTHR38100">
    <property type="entry name" value="HIGH FREQUENCY LYSOGENIZATION PROTEIN HFLD"/>
    <property type="match status" value="1"/>
</dbReference>
<dbReference type="FunCoup" id="A0A7X0JTL1">
    <property type="interactions" value="96"/>
</dbReference>
<evidence type="ECO:0000313" key="6">
    <source>
        <dbReference type="Proteomes" id="UP000528457"/>
    </source>
</evidence>
<keyword evidence="6" id="KW-1185">Reference proteome</keyword>
<evidence type="ECO:0000256" key="2">
    <source>
        <dbReference type="ARBA" id="ARBA00022490"/>
    </source>
</evidence>
<evidence type="ECO:0000313" key="5">
    <source>
        <dbReference type="EMBL" id="MBB6521609.1"/>
    </source>
</evidence>
<keyword evidence="1 4" id="KW-1003">Cell membrane</keyword>
<sequence>MAKNWQDISLALAGVFQSTALVDQIARTGYLPTEPYQCAIQSLFEQNPSDTQSVYGGAHGVDMGLRIMAQLLDNKVDREHPNTMRYVMGILHLQKKLSKDAELLAFIGERLSQAKRQADHFDNISHDSVIANLAGIYSESLSHYKFRIQVMGDAAYLQQQRVAEQVRALLLASVRSATLWRQVGGSRLDILFHRKRLLKAAHLWLNDIN</sequence>
<reference evidence="5 6" key="1">
    <citation type="submission" date="2020-08" db="EMBL/GenBank/DDBJ databases">
        <title>Genomic Encyclopedia of Type Strains, Phase IV (KMG-IV): sequencing the most valuable type-strain genomes for metagenomic binning, comparative biology and taxonomic classification.</title>
        <authorList>
            <person name="Goeker M."/>
        </authorList>
    </citation>
    <scope>NUCLEOTIDE SEQUENCE [LARGE SCALE GENOMIC DNA]</scope>
    <source>
        <strain evidence="5 6">DSM 22368</strain>
    </source>
</reference>
<dbReference type="Gene3D" id="1.10.3890.10">
    <property type="entry name" value="HflD-like"/>
    <property type="match status" value="1"/>
</dbReference>
<evidence type="ECO:0000256" key="3">
    <source>
        <dbReference type="ARBA" id="ARBA00023136"/>
    </source>
</evidence>
<dbReference type="RefSeq" id="WP_166844428.1">
    <property type="nucleotide sequence ID" value="NZ_JAAONY010000002.1"/>
</dbReference>
<dbReference type="InParanoid" id="A0A7X0JTL1"/>
<evidence type="ECO:0000256" key="4">
    <source>
        <dbReference type="HAMAP-Rule" id="MF_00695"/>
    </source>
</evidence>
<name>A0A7X0JTL1_9GAMM</name>
<accession>A0A7X0JTL1</accession>
<comment type="caution">
    <text evidence="5">The sequence shown here is derived from an EMBL/GenBank/DDBJ whole genome shotgun (WGS) entry which is preliminary data.</text>
</comment>
<comment type="subcellular location">
    <subcellularLocation>
        <location evidence="4">Cytoplasm</location>
    </subcellularLocation>
    <subcellularLocation>
        <location evidence="4">Cell membrane</location>
        <topology evidence="4">Peripheral membrane protein</topology>
        <orientation evidence="4">Cytoplasmic side</orientation>
    </subcellularLocation>
</comment>
<organism evidence="5 6">
    <name type="scientific">Pseudoteredinibacter isoporae</name>
    <dbReference type="NCBI Taxonomy" id="570281"/>
    <lineage>
        <taxon>Bacteria</taxon>
        <taxon>Pseudomonadati</taxon>
        <taxon>Pseudomonadota</taxon>
        <taxon>Gammaproteobacteria</taxon>
        <taxon>Cellvibrionales</taxon>
        <taxon>Cellvibrionaceae</taxon>
        <taxon>Pseudoteredinibacter</taxon>
    </lineage>
</organism>
<dbReference type="GO" id="GO:0005886">
    <property type="term" value="C:plasma membrane"/>
    <property type="evidence" value="ECO:0007669"/>
    <property type="project" value="UniProtKB-SubCell"/>
</dbReference>
<dbReference type="InterPro" id="IPR035932">
    <property type="entry name" value="HflD-like_sf"/>
</dbReference>
<dbReference type="GO" id="GO:0005737">
    <property type="term" value="C:cytoplasm"/>
    <property type="evidence" value="ECO:0007669"/>
    <property type="project" value="UniProtKB-SubCell"/>
</dbReference>
<comment type="similarity">
    <text evidence="4">Belongs to the HflD family.</text>
</comment>
<dbReference type="HAMAP" id="MF_00695">
    <property type="entry name" value="HflD_protein"/>
    <property type="match status" value="1"/>
</dbReference>
<protein>
    <recommendedName>
        <fullName evidence="4">High frequency lysogenization protein HflD homolog</fullName>
    </recommendedName>
</protein>
<dbReference type="InterPro" id="IPR007451">
    <property type="entry name" value="HflD"/>
</dbReference>
<keyword evidence="2 4" id="KW-0963">Cytoplasm</keyword>
<dbReference type="NCBIfam" id="NF001246">
    <property type="entry name" value="PRK00218.1-2"/>
    <property type="match status" value="1"/>
</dbReference>